<organism evidence="2 3">
    <name type="scientific">Mesorhizobium metallidurans STM 2683</name>
    <dbReference type="NCBI Taxonomy" id="1297569"/>
    <lineage>
        <taxon>Bacteria</taxon>
        <taxon>Pseudomonadati</taxon>
        <taxon>Pseudomonadota</taxon>
        <taxon>Alphaproteobacteria</taxon>
        <taxon>Hyphomicrobiales</taxon>
        <taxon>Phyllobacteriaceae</taxon>
        <taxon>Mesorhizobium</taxon>
    </lineage>
</organism>
<dbReference type="STRING" id="1297569.MESS2_1660009"/>
<evidence type="ECO:0000313" key="2">
    <source>
        <dbReference type="EMBL" id="CCV05768.1"/>
    </source>
</evidence>
<keyword evidence="3" id="KW-1185">Reference proteome</keyword>
<sequence>MNPRSGHGAAAPAAFPGVVGARDARRVRATAGRRPSLALRLFECAGAPDASQFAAPTPGQARRRRSNDYDETRKNQE</sequence>
<proteinExistence type="predicted"/>
<feature type="compositionally biased region" description="Basic and acidic residues" evidence="1">
    <location>
        <begin position="66"/>
        <end position="77"/>
    </location>
</feature>
<reference evidence="2 3" key="1">
    <citation type="submission" date="2013-02" db="EMBL/GenBank/DDBJ databases">
        <authorList>
            <person name="Genoscope - CEA"/>
        </authorList>
    </citation>
    <scope>NUCLEOTIDE SEQUENCE [LARGE SCALE GENOMIC DNA]</scope>
    <source>
        <strain evidence="2 3">STM 2683</strain>
    </source>
</reference>
<dbReference type="Proteomes" id="UP000012062">
    <property type="component" value="Unassembled WGS sequence"/>
</dbReference>
<evidence type="ECO:0000313" key="3">
    <source>
        <dbReference type="Proteomes" id="UP000012062"/>
    </source>
</evidence>
<protein>
    <submittedName>
        <fullName evidence="2">Uncharacterized protein</fullName>
    </submittedName>
</protein>
<accession>M5ENP7</accession>
<comment type="caution">
    <text evidence="2">The sequence shown here is derived from an EMBL/GenBank/DDBJ whole genome shotgun (WGS) entry which is preliminary data.</text>
</comment>
<dbReference type="EMBL" id="CAUM01000075">
    <property type="protein sequence ID" value="CCV05768.1"/>
    <property type="molecule type" value="Genomic_DNA"/>
</dbReference>
<feature type="region of interest" description="Disordered" evidence="1">
    <location>
        <begin position="48"/>
        <end position="77"/>
    </location>
</feature>
<dbReference type="AlphaFoldDB" id="M5ENP7"/>
<evidence type="ECO:0000256" key="1">
    <source>
        <dbReference type="SAM" id="MobiDB-lite"/>
    </source>
</evidence>
<name>M5ENP7_9HYPH</name>
<gene>
    <name evidence="2" type="ORF">MESS2_1660009</name>
</gene>